<dbReference type="InParanoid" id="D8UJ69"/>
<dbReference type="RefSeq" id="XP_002958713.1">
    <property type="nucleotide sequence ID" value="XM_002958667.1"/>
</dbReference>
<dbReference type="AlphaFoldDB" id="D8UJ69"/>
<dbReference type="OrthoDB" id="526835at2759"/>
<protein>
    <submittedName>
        <fullName evidence="1">Allene oxide cyclase</fullName>
    </submittedName>
</protein>
<dbReference type="SUPFAM" id="SSF141493">
    <property type="entry name" value="Allene oxide cyclase-like"/>
    <property type="match status" value="2"/>
</dbReference>
<dbReference type="EMBL" id="GL378423">
    <property type="protein sequence ID" value="EFJ40233.1"/>
    <property type="molecule type" value="Genomic_DNA"/>
</dbReference>
<reference evidence="1 2" key="1">
    <citation type="journal article" date="2010" name="Science">
        <title>Genomic analysis of organismal complexity in the multicellular green alga Volvox carteri.</title>
        <authorList>
            <person name="Prochnik S.E."/>
            <person name="Umen J."/>
            <person name="Nedelcu A.M."/>
            <person name="Hallmann A."/>
            <person name="Miller S.M."/>
            <person name="Nishii I."/>
            <person name="Ferris P."/>
            <person name="Kuo A."/>
            <person name="Mitros T."/>
            <person name="Fritz-Laylin L.K."/>
            <person name="Hellsten U."/>
            <person name="Chapman J."/>
            <person name="Simakov O."/>
            <person name="Rensing S.A."/>
            <person name="Terry A."/>
            <person name="Pangilinan J."/>
            <person name="Kapitonov V."/>
            <person name="Jurka J."/>
            <person name="Salamov A."/>
            <person name="Shapiro H."/>
            <person name="Schmutz J."/>
            <person name="Grimwood J."/>
            <person name="Lindquist E."/>
            <person name="Lucas S."/>
            <person name="Grigoriev I.V."/>
            <person name="Schmitt R."/>
            <person name="Kirk D."/>
            <person name="Rokhsar D.S."/>
        </authorList>
    </citation>
    <scope>NUCLEOTIDE SEQUENCE [LARGE SCALE GENOMIC DNA]</scope>
    <source>
        <strain evidence="2">f. Nagariensis / Eve</strain>
    </source>
</reference>
<keyword evidence="2" id="KW-1185">Reference proteome</keyword>
<sequence>MFLAEKDQVRQRIAQVNNRVSSRHPNRFFNIVLVTTASGTPKIGTVTSICYFLSLTNNYCTTTLSFGYFGDMTFMGPFTDDTGAAFVNAIVGGTGIFAGAGGSVRVDVLVGGQVWKYTIGLKAKANGSGSGSATTWLALAALMLLSASPVFGWEDHKPPKPPKEICDKTIVVTEKFNETAWVTPTGIPPGSDLSPFIGYSLGYIDPLYLGASVEPKTRVGKASDFCYVFALKYSYCVNTLEFGIFGSITFLGPFTDVQDACFDNAIAGGTGIFSGAEGIVKVKVLKEGEVYAYKIELEDKPKCKDN</sequence>
<dbReference type="Proteomes" id="UP000001058">
    <property type="component" value="Unassembled WGS sequence"/>
</dbReference>
<accession>D8UJ69</accession>
<dbReference type="InterPro" id="IPR044859">
    <property type="entry name" value="Allene_oxi_cyc_Dirigent"/>
</dbReference>
<gene>
    <name evidence="1" type="ORF">VOLCADRAFT_108267</name>
</gene>
<dbReference type="KEGG" id="vcn:VOLCADRAFT_108267"/>
<name>D8UJ69_VOLCA</name>
<dbReference type="InterPro" id="IPR034871">
    <property type="entry name" value="Allene_oxi_cyc_sf"/>
</dbReference>
<evidence type="ECO:0000313" key="1">
    <source>
        <dbReference type="EMBL" id="EFJ40233.1"/>
    </source>
</evidence>
<dbReference type="GO" id="GO:0009695">
    <property type="term" value="P:jasmonic acid biosynthetic process"/>
    <property type="evidence" value="ECO:0007669"/>
    <property type="project" value="InterPro"/>
</dbReference>
<evidence type="ECO:0000313" key="2">
    <source>
        <dbReference type="Proteomes" id="UP000001058"/>
    </source>
</evidence>
<dbReference type="Gene3D" id="2.40.480.10">
    <property type="entry name" value="Allene oxide cyclase-like"/>
    <property type="match status" value="2"/>
</dbReference>
<organism evidence="2">
    <name type="scientific">Volvox carteri f. nagariensis</name>
    <dbReference type="NCBI Taxonomy" id="3068"/>
    <lineage>
        <taxon>Eukaryota</taxon>
        <taxon>Viridiplantae</taxon>
        <taxon>Chlorophyta</taxon>
        <taxon>core chlorophytes</taxon>
        <taxon>Chlorophyceae</taxon>
        <taxon>CS clade</taxon>
        <taxon>Chlamydomonadales</taxon>
        <taxon>Volvocaceae</taxon>
        <taxon>Volvox</taxon>
    </lineage>
</organism>
<dbReference type="GeneID" id="9628160"/>
<proteinExistence type="predicted"/>
<dbReference type="GO" id="GO:0046423">
    <property type="term" value="F:allene-oxide cyclase activity"/>
    <property type="evidence" value="ECO:0007669"/>
    <property type="project" value="InterPro"/>
</dbReference>